<dbReference type="GO" id="GO:0016301">
    <property type="term" value="F:kinase activity"/>
    <property type="evidence" value="ECO:0007669"/>
    <property type="project" value="UniProtKB-KW"/>
</dbReference>
<reference evidence="7 8" key="1">
    <citation type="journal article" date="2014" name="Mol. Plant">
        <title>Chromosome Scale Genome Assembly and Transcriptome Profiling of Nannochloropsis gaditana in Nitrogen Depletion.</title>
        <authorList>
            <person name="Corteggiani Carpinelli E."/>
            <person name="Telatin A."/>
            <person name="Vitulo N."/>
            <person name="Forcato C."/>
            <person name="D'Angelo M."/>
            <person name="Schiavon R."/>
            <person name="Vezzi A."/>
            <person name="Giacometti G.M."/>
            <person name="Morosinotto T."/>
            <person name="Valle G."/>
        </authorList>
    </citation>
    <scope>NUCLEOTIDE SEQUENCE [LARGE SCALE GENOMIC DNA]</scope>
    <source>
        <strain evidence="7 8">B-31</strain>
    </source>
</reference>
<evidence type="ECO:0000256" key="2">
    <source>
        <dbReference type="ARBA" id="ARBA00022490"/>
    </source>
</evidence>
<evidence type="ECO:0000256" key="1">
    <source>
        <dbReference type="ARBA" id="ARBA00004496"/>
    </source>
</evidence>
<proteinExistence type="inferred from homology"/>
<feature type="repeat" description="WD" evidence="6">
    <location>
        <begin position="295"/>
        <end position="316"/>
    </location>
</feature>
<feature type="repeat" description="WD" evidence="6">
    <location>
        <begin position="76"/>
        <end position="117"/>
    </location>
</feature>
<keyword evidence="7" id="KW-0418">Kinase</keyword>
<dbReference type="CDD" id="cd00200">
    <property type="entry name" value="WD40"/>
    <property type="match status" value="1"/>
</dbReference>
<protein>
    <submittedName>
        <fullName evidence="7">Mitogen-activated protein kinase</fullName>
    </submittedName>
</protein>
<comment type="subcellular location">
    <subcellularLocation>
        <location evidence="1">Cytoplasm</location>
    </subcellularLocation>
</comment>
<keyword evidence="7" id="KW-0808">Transferase</keyword>
<feature type="repeat" description="WD" evidence="6">
    <location>
        <begin position="23"/>
        <end position="55"/>
    </location>
</feature>
<dbReference type="OrthoDB" id="71437at2759"/>
<dbReference type="InterPro" id="IPR020472">
    <property type="entry name" value="WD40_PAC1"/>
</dbReference>
<evidence type="ECO:0000313" key="7">
    <source>
        <dbReference type="EMBL" id="EWM27791.1"/>
    </source>
</evidence>
<feature type="repeat" description="WD" evidence="6">
    <location>
        <begin position="333"/>
        <end position="369"/>
    </location>
</feature>
<dbReference type="InterPro" id="IPR036322">
    <property type="entry name" value="WD40_repeat_dom_sf"/>
</dbReference>
<dbReference type="PROSITE" id="PS50082">
    <property type="entry name" value="WD_REPEATS_2"/>
    <property type="match status" value="5"/>
</dbReference>
<name>W7U4D7_9STRA</name>
<keyword evidence="8" id="KW-1185">Reference proteome</keyword>
<comment type="similarity">
    <text evidence="5">Belongs to the WD repeat MORG1 family.</text>
</comment>
<evidence type="ECO:0000256" key="6">
    <source>
        <dbReference type="PROSITE-ProRule" id="PRU00221"/>
    </source>
</evidence>
<evidence type="ECO:0000256" key="3">
    <source>
        <dbReference type="ARBA" id="ARBA00022574"/>
    </source>
</evidence>
<evidence type="ECO:0000256" key="4">
    <source>
        <dbReference type="ARBA" id="ARBA00022737"/>
    </source>
</evidence>
<dbReference type="Pfam" id="PF00400">
    <property type="entry name" value="WD40"/>
    <property type="match status" value="5"/>
</dbReference>
<dbReference type="InterPro" id="IPR051980">
    <property type="entry name" value="WD_repeat_MORG1"/>
</dbReference>
<dbReference type="PROSITE" id="PS00678">
    <property type="entry name" value="WD_REPEATS_1"/>
    <property type="match status" value="2"/>
</dbReference>
<dbReference type="EMBL" id="AZIL01000401">
    <property type="protein sequence ID" value="EWM27791.1"/>
    <property type="molecule type" value="Genomic_DNA"/>
</dbReference>
<dbReference type="PANTHER" id="PTHR22842:SF3">
    <property type="entry name" value="WD REPEAT DOMAIN-CONTAINING PROTEIN 83"/>
    <property type="match status" value="1"/>
</dbReference>
<dbReference type="GO" id="GO:0071013">
    <property type="term" value="C:catalytic step 2 spliceosome"/>
    <property type="evidence" value="ECO:0007669"/>
    <property type="project" value="TreeGrafter"/>
</dbReference>
<dbReference type="InterPro" id="IPR001680">
    <property type="entry name" value="WD40_rpt"/>
</dbReference>
<dbReference type="SMART" id="SM00320">
    <property type="entry name" value="WD40"/>
    <property type="match status" value="7"/>
</dbReference>
<dbReference type="SUPFAM" id="SSF50978">
    <property type="entry name" value="WD40 repeat-like"/>
    <property type="match status" value="1"/>
</dbReference>
<sequence length="369" mass="40280">MAPIHQASRVPPPSLPTKVRRKLVGHRGPIYTIRFNEKGTYCMTGGQDKSIKLWNPFRPSADANKAGEAMLVQTFTGPHGYEIRDVAITTDNARFASCGGDTAFYLWDVATARVVKKFSGHAHMINSVAFNAEGTVVLSGSYDRTVKIWDLRSNNRDPIQTLDDFKDSVTRVMVLEEGGRAGKGAGGKEVLATSVDGCLRTYDIRKGVMWMDDCKEPLSSVTVSGDGQCVLMNGLDGVVRLLERSTGEMLNNYQGYDCWQEASGKVVAIANPPFTSILPTHVRHTHQAYPIESCFDNTDAFVLSGSEDGSLYVWDLVEGGSEGGKEGKPVAVLKEHKRALGSMSFHPSEAVLVTAGYDGVGCCWFRETR</sequence>
<dbReference type="GO" id="GO:0005737">
    <property type="term" value="C:cytoplasm"/>
    <property type="evidence" value="ECO:0007669"/>
    <property type="project" value="UniProtKB-SubCell"/>
</dbReference>
<comment type="caution">
    <text evidence="7">The sequence shown here is derived from an EMBL/GenBank/DDBJ whole genome shotgun (WGS) entry which is preliminary data.</text>
</comment>
<dbReference type="InterPro" id="IPR015943">
    <property type="entry name" value="WD40/YVTN_repeat-like_dom_sf"/>
</dbReference>
<dbReference type="PROSITE" id="PS50294">
    <property type="entry name" value="WD_REPEATS_REGION"/>
    <property type="match status" value="3"/>
</dbReference>
<evidence type="ECO:0000256" key="5">
    <source>
        <dbReference type="ARBA" id="ARBA00038145"/>
    </source>
</evidence>
<accession>W7U4D7</accession>
<keyword evidence="3 6" id="KW-0853">WD repeat</keyword>
<dbReference type="AlphaFoldDB" id="W7U4D7"/>
<gene>
    <name evidence="7" type="ORF">Naga_100324g3</name>
</gene>
<organism evidence="7 8">
    <name type="scientific">Nannochloropsis gaditana</name>
    <dbReference type="NCBI Taxonomy" id="72520"/>
    <lineage>
        <taxon>Eukaryota</taxon>
        <taxon>Sar</taxon>
        <taxon>Stramenopiles</taxon>
        <taxon>Ochrophyta</taxon>
        <taxon>Eustigmatophyceae</taxon>
        <taxon>Eustigmatales</taxon>
        <taxon>Monodopsidaceae</taxon>
        <taxon>Nannochloropsis</taxon>
    </lineage>
</organism>
<keyword evidence="4" id="KW-0677">Repeat</keyword>
<dbReference type="PRINTS" id="PR00320">
    <property type="entry name" value="GPROTEINBRPT"/>
</dbReference>
<evidence type="ECO:0000313" key="8">
    <source>
        <dbReference type="Proteomes" id="UP000019335"/>
    </source>
</evidence>
<keyword evidence="2" id="KW-0963">Cytoplasm</keyword>
<dbReference type="InterPro" id="IPR019775">
    <property type="entry name" value="WD40_repeat_CS"/>
</dbReference>
<feature type="repeat" description="WD" evidence="6">
    <location>
        <begin position="118"/>
        <end position="159"/>
    </location>
</feature>
<dbReference type="GO" id="GO:0000398">
    <property type="term" value="P:mRNA splicing, via spliceosome"/>
    <property type="evidence" value="ECO:0007669"/>
    <property type="project" value="TreeGrafter"/>
</dbReference>
<dbReference type="Gene3D" id="2.130.10.10">
    <property type="entry name" value="YVTN repeat-like/Quinoprotein amine dehydrogenase"/>
    <property type="match status" value="2"/>
</dbReference>
<dbReference type="PANTHER" id="PTHR22842">
    <property type="entry name" value="WD40 REPEAT PROTEIN"/>
    <property type="match status" value="1"/>
</dbReference>
<dbReference type="Proteomes" id="UP000019335">
    <property type="component" value="Chromosome 6"/>
</dbReference>